<evidence type="ECO:0000256" key="3">
    <source>
        <dbReference type="ARBA" id="ARBA00022771"/>
    </source>
</evidence>
<comment type="similarity">
    <text evidence="1">Belongs to the FLZ family.</text>
</comment>
<organism evidence="7 9">
    <name type="scientific">Cannabis sativa</name>
    <name type="common">Hemp</name>
    <name type="synonym">Marijuana</name>
    <dbReference type="NCBI Taxonomy" id="3483"/>
    <lineage>
        <taxon>Eukaryota</taxon>
        <taxon>Viridiplantae</taxon>
        <taxon>Streptophyta</taxon>
        <taxon>Embryophyta</taxon>
        <taxon>Tracheophyta</taxon>
        <taxon>Spermatophyta</taxon>
        <taxon>Magnoliopsida</taxon>
        <taxon>eudicotyledons</taxon>
        <taxon>Gunneridae</taxon>
        <taxon>Pentapetalae</taxon>
        <taxon>rosids</taxon>
        <taxon>fabids</taxon>
        <taxon>Rosales</taxon>
        <taxon>Cannabaceae</taxon>
        <taxon>Cannabis</taxon>
    </lineage>
</organism>
<feature type="zinc finger region" description="FLZ-type" evidence="4">
    <location>
        <begin position="175"/>
        <end position="218"/>
    </location>
</feature>
<dbReference type="PROSITE" id="PS51795">
    <property type="entry name" value="ZF_FLZ"/>
    <property type="match status" value="1"/>
</dbReference>
<dbReference type="Proteomes" id="UP000583929">
    <property type="component" value="Unassembled WGS sequence"/>
</dbReference>
<dbReference type="EMBL" id="JAATIP010000235">
    <property type="protein sequence ID" value="KAF4357481.1"/>
    <property type="molecule type" value="Genomic_DNA"/>
</dbReference>
<evidence type="ECO:0000256" key="2">
    <source>
        <dbReference type="ARBA" id="ARBA00022723"/>
    </source>
</evidence>
<dbReference type="GO" id="GO:0008270">
    <property type="term" value="F:zinc ion binding"/>
    <property type="evidence" value="ECO:0007669"/>
    <property type="project" value="UniProtKB-KW"/>
</dbReference>
<evidence type="ECO:0000313" key="6">
    <source>
        <dbReference type="EMBL" id="KAF4357481.1"/>
    </source>
</evidence>
<evidence type="ECO:0000313" key="9">
    <source>
        <dbReference type="Proteomes" id="UP000583929"/>
    </source>
</evidence>
<comment type="caution">
    <text evidence="7">The sequence shown here is derived from an EMBL/GenBank/DDBJ whole genome shotgun (WGS) entry which is preliminary data.</text>
</comment>
<dbReference type="PANTHER" id="PTHR47208:SF5">
    <property type="entry name" value="FCS-LIKE ZINC FINGER 12-RELATED"/>
    <property type="match status" value="1"/>
</dbReference>
<dbReference type="EMBL" id="JAATIQ010000066">
    <property type="protein sequence ID" value="KAF4389902.1"/>
    <property type="molecule type" value="Genomic_DNA"/>
</dbReference>
<dbReference type="InterPro" id="IPR007650">
    <property type="entry name" value="Zf-FLZ_dom"/>
</dbReference>
<dbReference type="AlphaFoldDB" id="A0A7J6H3P1"/>
<evidence type="ECO:0000313" key="7">
    <source>
        <dbReference type="EMBL" id="KAF4389902.1"/>
    </source>
</evidence>
<keyword evidence="9" id="KW-1185">Reference proteome</keyword>
<evidence type="ECO:0000256" key="1">
    <source>
        <dbReference type="ARBA" id="ARBA00009374"/>
    </source>
</evidence>
<keyword evidence="2" id="KW-0479">Metal-binding</keyword>
<dbReference type="Pfam" id="PF04570">
    <property type="entry name" value="zf-FLZ"/>
    <property type="match status" value="1"/>
</dbReference>
<reference evidence="8 9" key="1">
    <citation type="journal article" date="2020" name="bioRxiv">
        <title>Sequence and annotation of 42 cannabis genomes reveals extensive copy number variation in cannabinoid synthesis and pathogen resistance genes.</title>
        <authorList>
            <person name="Mckernan K.J."/>
            <person name="Helbert Y."/>
            <person name="Kane L.T."/>
            <person name="Ebling H."/>
            <person name="Zhang L."/>
            <person name="Liu B."/>
            <person name="Eaton Z."/>
            <person name="Mclaughlin S."/>
            <person name="Kingan S."/>
            <person name="Baybayan P."/>
            <person name="Concepcion G."/>
            <person name="Jordan M."/>
            <person name="Riva A."/>
            <person name="Barbazuk W."/>
            <person name="Harkins T."/>
        </authorList>
    </citation>
    <scope>NUCLEOTIDE SEQUENCE [LARGE SCALE GENOMIC DNA]</scope>
    <source>
        <strain evidence="8 9">cv. Jamaican Lion 4</strain>
        <strain evidence="7">Father</strain>
        <strain evidence="6">Mother</strain>
        <tissue evidence="7">Leaf</tissue>
    </source>
</reference>
<evidence type="ECO:0000259" key="5">
    <source>
        <dbReference type="PROSITE" id="PS51795"/>
    </source>
</evidence>
<dbReference type="Proteomes" id="UP000525078">
    <property type="component" value="Unassembled WGS sequence"/>
</dbReference>
<proteinExistence type="inferred from homology"/>
<evidence type="ECO:0000313" key="8">
    <source>
        <dbReference type="Proteomes" id="UP000525078"/>
    </source>
</evidence>
<gene>
    <name evidence="6" type="ORF">F8388_002379</name>
    <name evidence="7" type="ORF">G4B88_024183</name>
</gene>
<sequence length="254" mass="27922">MVNLTKRARPMIGKLSELLVPGHRAGSIEIGTSPRSPLDLKMQSPRGLKNYDLGGVGLGIVAALEKSSVDSGRDFPAKYAICSLNLNRSNPIPVNIVSNGDKFRACEELDEESYTYVTCRLPNDKTFTKVYYDGVEYGRKNHLKIDLGRCSNQKGIFDSPSAISGEEFCSFPTSDFLSCCHLCRKTLHGKDIYMYRGEKAFCSPECRASQILSDERKEKQCRSEARRGVDVSASSSSSSSYGKGEIFSTGIVAI</sequence>
<accession>A0A7J6H3P1</accession>
<dbReference type="InterPro" id="IPR044604">
    <property type="entry name" value="FLZ12/13/14"/>
</dbReference>
<feature type="domain" description="FLZ-type" evidence="5">
    <location>
        <begin position="175"/>
        <end position="218"/>
    </location>
</feature>
<keyword evidence="3" id="KW-0863">Zinc-finger</keyword>
<evidence type="ECO:0000256" key="4">
    <source>
        <dbReference type="PROSITE-ProRule" id="PRU01131"/>
    </source>
</evidence>
<keyword evidence="3" id="KW-0862">Zinc</keyword>
<name>A0A7J6H3P1_CANSA</name>
<protein>
    <recommendedName>
        <fullName evidence="5">FLZ-type domain-containing protein</fullName>
    </recommendedName>
</protein>
<dbReference type="PANTHER" id="PTHR47208">
    <property type="entry name" value="OS02G0174800 PROTEIN"/>
    <property type="match status" value="1"/>
</dbReference>